<feature type="region of interest" description="Disordered" evidence="5">
    <location>
        <begin position="200"/>
        <end position="257"/>
    </location>
</feature>
<feature type="region of interest" description="Disordered" evidence="5">
    <location>
        <begin position="152"/>
        <end position="182"/>
    </location>
</feature>
<name>S0EXP7_CHTCT</name>
<evidence type="ECO:0000313" key="8">
    <source>
        <dbReference type="Proteomes" id="UP000014227"/>
    </source>
</evidence>
<dbReference type="eggNOG" id="COG5662">
    <property type="taxonomic scope" value="Bacteria"/>
</dbReference>
<dbReference type="GO" id="GO:0006417">
    <property type="term" value="P:regulation of translation"/>
    <property type="evidence" value="ECO:0007669"/>
    <property type="project" value="TreeGrafter"/>
</dbReference>
<accession>S0EXP7</accession>
<dbReference type="InterPro" id="IPR041916">
    <property type="entry name" value="Anti_sigma_zinc_sf"/>
</dbReference>
<dbReference type="HOGENOM" id="CLU_686432_0_0_0"/>
<keyword evidence="3 6" id="KW-1133">Transmembrane helix</keyword>
<dbReference type="Proteomes" id="UP000014227">
    <property type="component" value="Chromosome I"/>
</dbReference>
<evidence type="ECO:0000256" key="6">
    <source>
        <dbReference type="SAM" id="Phobius"/>
    </source>
</evidence>
<evidence type="ECO:0000256" key="1">
    <source>
        <dbReference type="ARBA" id="ARBA00004167"/>
    </source>
</evidence>
<reference evidence="8" key="1">
    <citation type="submission" date="2013-03" db="EMBL/GenBank/DDBJ databases">
        <title>Genome sequence of Chthonomonas calidirosea, the first sequenced genome from the Armatimonadetes phylum (formally candidate division OP10).</title>
        <authorList>
            <person name="Lee K.C.Y."/>
            <person name="Morgan X.C."/>
            <person name="Dunfield P.F."/>
            <person name="Tamas I."/>
            <person name="Houghton K.M."/>
            <person name="Vyssotski M."/>
            <person name="Ryan J.L.J."/>
            <person name="Lagutin K."/>
            <person name="McDonald I.R."/>
            <person name="Stott M.B."/>
        </authorList>
    </citation>
    <scope>NUCLEOTIDE SEQUENCE [LARGE SCALE GENOMIC DNA]</scope>
    <source>
        <strain evidence="8">DSM 23976 / ICMP 18418 / T49</strain>
    </source>
</reference>
<dbReference type="RefSeq" id="WP_016483784.1">
    <property type="nucleotide sequence ID" value="NC_021487.1"/>
</dbReference>
<dbReference type="PANTHER" id="PTHR37461:SF1">
    <property type="entry name" value="ANTI-SIGMA-K FACTOR RSKA"/>
    <property type="match status" value="1"/>
</dbReference>
<gene>
    <name evidence="7" type="ORF">CCALI_02474</name>
</gene>
<feature type="transmembrane region" description="Helical" evidence="6">
    <location>
        <begin position="106"/>
        <end position="127"/>
    </location>
</feature>
<feature type="compositionally biased region" description="Low complexity" evidence="5">
    <location>
        <begin position="298"/>
        <end position="331"/>
    </location>
</feature>
<feature type="compositionally biased region" description="Low complexity" evidence="5">
    <location>
        <begin position="173"/>
        <end position="182"/>
    </location>
</feature>
<evidence type="ECO:0000256" key="3">
    <source>
        <dbReference type="ARBA" id="ARBA00022989"/>
    </source>
</evidence>
<dbReference type="EMBL" id="HF951689">
    <property type="protein sequence ID" value="CCW36272.1"/>
    <property type="molecule type" value="Genomic_DNA"/>
</dbReference>
<dbReference type="InParanoid" id="S0EXP7"/>
<evidence type="ECO:0000313" key="7">
    <source>
        <dbReference type="EMBL" id="CCW36272.1"/>
    </source>
</evidence>
<evidence type="ECO:0000256" key="2">
    <source>
        <dbReference type="ARBA" id="ARBA00022692"/>
    </source>
</evidence>
<dbReference type="PANTHER" id="PTHR37461">
    <property type="entry name" value="ANTI-SIGMA-K FACTOR RSKA"/>
    <property type="match status" value="1"/>
</dbReference>
<dbReference type="OrthoDB" id="421181at2"/>
<evidence type="ECO:0008006" key="9">
    <source>
        <dbReference type="Google" id="ProtNLM"/>
    </source>
</evidence>
<feature type="region of interest" description="Disordered" evidence="5">
    <location>
        <begin position="285"/>
        <end position="344"/>
    </location>
</feature>
<dbReference type="GO" id="GO:0016989">
    <property type="term" value="F:sigma factor antagonist activity"/>
    <property type="evidence" value="ECO:0007669"/>
    <property type="project" value="TreeGrafter"/>
</dbReference>
<keyword evidence="2 6" id="KW-0812">Transmembrane</keyword>
<dbReference type="AlphaFoldDB" id="S0EXP7"/>
<comment type="subcellular location">
    <subcellularLocation>
        <location evidence="1">Membrane</location>
        <topology evidence="1">Single-pass membrane protein</topology>
    </subcellularLocation>
</comment>
<organism evidence="7 8">
    <name type="scientific">Chthonomonas calidirosea (strain DSM 23976 / ICMP 18418 / T49)</name>
    <dbReference type="NCBI Taxonomy" id="1303518"/>
    <lineage>
        <taxon>Bacteria</taxon>
        <taxon>Bacillati</taxon>
        <taxon>Armatimonadota</taxon>
        <taxon>Chthonomonadia</taxon>
        <taxon>Chthonomonadales</taxon>
        <taxon>Chthonomonadaceae</taxon>
        <taxon>Chthonomonas</taxon>
    </lineage>
</organism>
<evidence type="ECO:0000256" key="5">
    <source>
        <dbReference type="SAM" id="MobiDB-lite"/>
    </source>
</evidence>
<dbReference type="KEGG" id="ccz:CCALI_02474"/>
<feature type="compositionally biased region" description="Polar residues" evidence="5">
    <location>
        <begin position="203"/>
        <end position="257"/>
    </location>
</feature>
<dbReference type="InterPro" id="IPR051474">
    <property type="entry name" value="Anti-sigma-K/W_factor"/>
</dbReference>
<dbReference type="PATRIC" id="fig|1303518.3.peg.2571"/>
<protein>
    <recommendedName>
        <fullName evidence="9">Zinc-finger domain-containing protein</fullName>
    </recommendedName>
</protein>
<dbReference type="Gene3D" id="1.10.10.1320">
    <property type="entry name" value="Anti-sigma factor, zinc-finger domain"/>
    <property type="match status" value="1"/>
</dbReference>
<keyword evidence="4 6" id="KW-0472">Membrane</keyword>
<dbReference type="STRING" id="454171.CP488_01615"/>
<keyword evidence="8" id="KW-1185">Reference proteome</keyword>
<proteinExistence type="predicted"/>
<feature type="compositionally biased region" description="Polar residues" evidence="5">
    <location>
        <begin position="152"/>
        <end position="172"/>
    </location>
</feature>
<evidence type="ECO:0000256" key="4">
    <source>
        <dbReference type="ARBA" id="ARBA00023136"/>
    </source>
</evidence>
<dbReference type="GO" id="GO:0016020">
    <property type="term" value="C:membrane"/>
    <property type="evidence" value="ECO:0007669"/>
    <property type="project" value="UniProtKB-SubCell"/>
</dbReference>
<sequence length="401" mass="43843">MPKSTEFEPNGNQQFEPFNEERIWNLLSSYIDGELTQEEQEVLHGLLAKSPQWKKELARLEATTQILRKESEVEPPAHLRDAILAATVKRRTWRQQITELWMRKRIAGSVVLSGGALAIAVALWVAFFRFSALPASHSPSWRSARVAVLPQTPTLQRRNRSLVPSSHHPLQNRTTTATSSRSAETLIAKLVAPLRSNPLAPNFAQQQSHSTVASLPSENHSKVAQTTQPVRRQTSLQTNRSSSIEEPTKATPSNASDTMVQMAAVFSPVPGMDQINQPAFSHRVGDMAGMDTASPRAGSSPSSQTQTTGQKPSGATTTANSSATTSPSATTVQPVADKQPVTNQGDTPLAYMAYLPPDALKFRSTASIKRELSERNLGLSRIAIENTEQRQARIVLVSGRF</sequence>